<gene>
    <name evidence="11" type="ORF">FPOA_11267</name>
</gene>
<dbReference type="PANTHER" id="PTHR13454">
    <property type="entry name" value="PROTEIN MCM10 HOMOLOG"/>
    <property type="match status" value="1"/>
</dbReference>
<dbReference type="OMA" id="IGFCKAV"/>
<protein>
    <submittedName>
        <fullName evidence="11">Uncharacterized protein</fullName>
    </submittedName>
</protein>
<dbReference type="GO" id="GO:0003697">
    <property type="term" value="F:single-stranded DNA binding"/>
    <property type="evidence" value="ECO:0007669"/>
    <property type="project" value="InterPro"/>
</dbReference>
<evidence type="ECO:0000256" key="2">
    <source>
        <dbReference type="ARBA" id="ARBA00009679"/>
    </source>
</evidence>
<feature type="compositionally biased region" description="Acidic residues" evidence="8">
    <location>
        <begin position="61"/>
        <end position="74"/>
    </location>
</feature>
<keyword evidence="6" id="KW-0862">Zinc</keyword>
<dbReference type="EMBL" id="LYXU01000004">
    <property type="protein sequence ID" value="OBS19541.1"/>
    <property type="molecule type" value="Genomic_DNA"/>
</dbReference>
<evidence type="ECO:0000256" key="7">
    <source>
        <dbReference type="ARBA" id="ARBA00023242"/>
    </source>
</evidence>
<dbReference type="Gene3D" id="2.40.50.140">
    <property type="entry name" value="Nucleic acid-binding proteins"/>
    <property type="match status" value="1"/>
</dbReference>
<dbReference type="InterPro" id="IPR040184">
    <property type="entry name" value="Mcm10"/>
</dbReference>
<feature type="compositionally biased region" description="Polar residues" evidence="8">
    <location>
        <begin position="110"/>
        <end position="121"/>
    </location>
</feature>
<feature type="region of interest" description="Disordered" evidence="8">
    <location>
        <begin position="1"/>
        <end position="75"/>
    </location>
</feature>
<dbReference type="InterPro" id="IPR012340">
    <property type="entry name" value="NA-bd_OB-fold"/>
</dbReference>
<sequence>MAPASPAKQGNDSQWPPRSPHEALLSTPRGRERYRQMMTSPTPSPSKRGRNLPSMNLMAEIENDEDDEDEDEETLQLKLQEIQARLKLKKLQSAKSKKIDDNVENLHATTSELAISSQPPSRSKRATTPTRTERPTQQNNIQVPASPVRRVQEPQVPISPSRVLLGIDKGLKARDVSLKRAPSYRDSQTTTDIGHSGYLRKSRTTGSANSSFESRPLSFNERLASVRTDDVARAQRQKDIQKLRSNTFGISQDEMEQYKKKAIEIPDEPIKTPSFSREEVMGIAKPAERQRSYTVPNIQSPSLNSPATTSMALTRRNKTPPGEVSDEQAAGIEPYSTFHLSKRILPHSVLARHVSGKKVHIIKDLLRVVKAPDFALPDIEQDIVKNGKTEDRGKYMVMTLVDLEWELDLFLFNSGFTRYWKLTEGTVIGILNPTIMPPPPGRHDTGKFSLVINSDDDSIVEIGTARDLGGCQSIKKDGDLCGTWINKKRTHYCEFHSNEAIRKQRSTRMEVNGSSFGARKNNSREVFHFGAQKKEEPKKYDWETKTHWFASRTMSASDLIDGKDRTPNDQKERAEYLKRNMEAKERERDMMKKLGQVGNAAGREYMRHAGTRTSNMPVSGSSIQSSSSSANIADEVFRPDARSLGLLGKSAIHLSPIKRKRPDSSSAGSQAGSATNSAPSAFGWGSSLKDKLSKMKDGEKLRKDGQPPVRKKTRFVTDKGIREAGRESLGNELLDRQVMLDDDDDLVIV</sequence>
<feature type="region of interest" description="Disordered" evidence="8">
    <location>
        <begin position="296"/>
        <end position="327"/>
    </location>
</feature>
<feature type="region of interest" description="Disordered" evidence="8">
    <location>
        <begin position="180"/>
        <end position="213"/>
    </location>
</feature>
<feature type="region of interest" description="Disordered" evidence="8">
    <location>
        <begin position="110"/>
        <end position="143"/>
    </location>
</feature>
<evidence type="ECO:0000256" key="1">
    <source>
        <dbReference type="ARBA" id="ARBA00004123"/>
    </source>
</evidence>
<feature type="compositionally biased region" description="Basic and acidic residues" evidence="8">
    <location>
        <begin position="688"/>
        <end position="705"/>
    </location>
</feature>
<keyword evidence="12" id="KW-1185">Reference proteome</keyword>
<feature type="domain" description="Zinc finger Mcm10/DnaG-type" evidence="9">
    <location>
        <begin position="463"/>
        <end position="508"/>
    </location>
</feature>
<dbReference type="GO" id="GO:0008270">
    <property type="term" value="F:zinc ion binding"/>
    <property type="evidence" value="ECO:0007669"/>
    <property type="project" value="UniProtKB-KW"/>
</dbReference>
<proteinExistence type="inferred from homology"/>
<accession>A0A1B8AGB6</accession>
<reference evidence="11 12" key="1">
    <citation type="submission" date="2016-06" db="EMBL/GenBank/DDBJ databases">
        <title>Living apart together: crosstalk between the core and supernumerary genomes in a fungal plant pathogen.</title>
        <authorList>
            <person name="Vanheule A."/>
            <person name="Audenaert K."/>
            <person name="Warris S."/>
            <person name="Van De Geest H."/>
            <person name="Schijlen E."/>
            <person name="Hofte M."/>
            <person name="De Saeger S."/>
            <person name="Haesaert G."/>
            <person name="Waalwijk C."/>
            <person name="Van Der Lee T."/>
        </authorList>
    </citation>
    <scope>NUCLEOTIDE SEQUENCE [LARGE SCALE GENOMIC DNA]</scope>
    <source>
        <strain evidence="11 12">2516</strain>
    </source>
</reference>
<keyword evidence="7" id="KW-0539">Nucleus</keyword>
<evidence type="ECO:0000256" key="8">
    <source>
        <dbReference type="SAM" id="MobiDB-lite"/>
    </source>
</evidence>
<organism evidence="11 12">
    <name type="scientific">Fusarium poae</name>
    <dbReference type="NCBI Taxonomy" id="36050"/>
    <lineage>
        <taxon>Eukaryota</taxon>
        <taxon>Fungi</taxon>
        <taxon>Dikarya</taxon>
        <taxon>Ascomycota</taxon>
        <taxon>Pezizomycotina</taxon>
        <taxon>Sordariomycetes</taxon>
        <taxon>Hypocreomycetidae</taxon>
        <taxon>Hypocreales</taxon>
        <taxon>Nectriaceae</taxon>
        <taxon>Fusarium</taxon>
    </lineage>
</organism>
<evidence type="ECO:0000259" key="10">
    <source>
        <dbReference type="Pfam" id="PF22379"/>
    </source>
</evidence>
<keyword evidence="4" id="KW-0479">Metal-binding</keyword>
<evidence type="ECO:0000256" key="6">
    <source>
        <dbReference type="ARBA" id="ARBA00022833"/>
    </source>
</evidence>
<feature type="region of interest" description="Disordered" evidence="8">
    <location>
        <begin position="611"/>
        <end position="630"/>
    </location>
</feature>
<comment type="similarity">
    <text evidence="2">Belongs to the MCM10 family.</text>
</comment>
<feature type="compositionally biased region" description="Low complexity" evidence="8">
    <location>
        <begin position="619"/>
        <end position="629"/>
    </location>
</feature>
<keyword evidence="3" id="KW-0235">DNA replication</keyword>
<dbReference type="Proteomes" id="UP000091967">
    <property type="component" value="Unassembled WGS sequence"/>
</dbReference>
<feature type="compositionally biased region" description="Basic and acidic residues" evidence="8">
    <location>
        <begin position="715"/>
        <end position="726"/>
    </location>
</feature>
<evidence type="ECO:0000256" key="4">
    <source>
        <dbReference type="ARBA" id="ARBA00022723"/>
    </source>
</evidence>
<dbReference type="GO" id="GO:0003688">
    <property type="term" value="F:DNA replication origin binding"/>
    <property type="evidence" value="ECO:0007669"/>
    <property type="project" value="TreeGrafter"/>
</dbReference>
<comment type="caution">
    <text evidence="11">The sequence shown here is derived from an EMBL/GenBank/DDBJ whole genome shotgun (WGS) entry which is preliminary data.</text>
</comment>
<feature type="compositionally biased region" description="Polar residues" evidence="8">
    <location>
        <begin position="204"/>
        <end position="213"/>
    </location>
</feature>
<comment type="subcellular location">
    <subcellularLocation>
        <location evidence="1">Nucleus</location>
    </subcellularLocation>
</comment>
<evidence type="ECO:0000313" key="11">
    <source>
        <dbReference type="EMBL" id="OBS19541.1"/>
    </source>
</evidence>
<feature type="compositionally biased region" description="Low complexity" evidence="8">
    <location>
        <begin position="127"/>
        <end position="138"/>
    </location>
</feature>
<dbReference type="GO" id="GO:0043596">
    <property type="term" value="C:nuclear replication fork"/>
    <property type="evidence" value="ECO:0007669"/>
    <property type="project" value="TreeGrafter"/>
</dbReference>
<dbReference type="STRING" id="36050.A0A1B8AGB6"/>
<keyword evidence="5" id="KW-0863">Zinc-finger</keyword>
<evidence type="ECO:0000256" key="3">
    <source>
        <dbReference type="ARBA" id="ARBA00022705"/>
    </source>
</evidence>
<dbReference type="GO" id="GO:0006270">
    <property type="term" value="P:DNA replication initiation"/>
    <property type="evidence" value="ECO:0007669"/>
    <property type="project" value="InterPro"/>
</dbReference>
<dbReference type="InterPro" id="IPR015408">
    <property type="entry name" value="Znf_Mcm10/DnaG"/>
</dbReference>
<feature type="compositionally biased region" description="Polar residues" evidence="8">
    <location>
        <begin position="296"/>
        <end position="312"/>
    </location>
</feature>
<name>A0A1B8AGB6_FUSPO</name>
<feature type="region of interest" description="Disordered" evidence="8">
    <location>
        <begin position="655"/>
        <end position="728"/>
    </location>
</feature>
<evidence type="ECO:0000259" key="9">
    <source>
        <dbReference type="Pfam" id="PF09329"/>
    </source>
</evidence>
<dbReference type="Pfam" id="PF09329">
    <property type="entry name" value="zf-primase"/>
    <property type="match status" value="1"/>
</dbReference>
<feature type="compositionally biased region" description="Low complexity" evidence="8">
    <location>
        <begin position="664"/>
        <end position="678"/>
    </location>
</feature>
<evidence type="ECO:0000313" key="12">
    <source>
        <dbReference type="Proteomes" id="UP000091967"/>
    </source>
</evidence>
<dbReference type="PANTHER" id="PTHR13454:SF11">
    <property type="entry name" value="PROTEIN MCM10 HOMOLOG"/>
    <property type="match status" value="1"/>
</dbReference>
<evidence type="ECO:0000256" key="5">
    <source>
        <dbReference type="ARBA" id="ARBA00022771"/>
    </source>
</evidence>
<dbReference type="InterPro" id="IPR055065">
    <property type="entry name" value="OB_MCM10"/>
</dbReference>
<dbReference type="AlphaFoldDB" id="A0A1B8AGB6"/>
<feature type="domain" description="MCM10 OB-fold" evidence="10">
    <location>
        <begin position="335"/>
        <end position="453"/>
    </location>
</feature>
<dbReference type="Pfam" id="PF22379">
    <property type="entry name" value="OB_MCM10"/>
    <property type="match status" value="1"/>
</dbReference>